<dbReference type="Proteomes" id="UP000612349">
    <property type="component" value="Unassembled WGS sequence"/>
</dbReference>
<evidence type="ECO:0000313" key="4">
    <source>
        <dbReference type="EMBL" id="GGD80002.1"/>
    </source>
</evidence>
<dbReference type="PANTHER" id="PTHR43477">
    <property type="entry name" value="DIHYDROANTICAPSIN 7-DEHYDROGENASE"/>
    <property type="match status" value="1"/>
</dbReference>
<organism evidence="4 5">
    <name type="scientific">Croceicoccus mobilis</name>
    <dbReference type="NCBI Taxonomy" id="1703339"/>
    <lineage>
        <taxon>Bacteria</taxon>
        <taxon>Pseudomonadati</taxon>
        <taxon>Pseudomonadota</taxon>
        <taxon>Alphaproteobacteria</taxon>
        <taxon>Sphingomonadales</taxon>
        <taxon>Erythrobacteraceae</taxon>
        <taxon>Croceicoccus</taxon>
    </lineage>
</organism>
<comment type="caution">
    <text evidence="4">The sequence shown here is derived from an EMBL/GenBank/DDBJ whole genome shotgun (WGS) entry which is preliminary data.</text>
</comment>
<evidence type="ECO:0000256" key="2">
    <source>
        <dbReference type="ARBA" id="ARBA00023002"/>
    </source>
</evidence>
<proteinExistence type="inferred from homology"/>
<keyword evidence="2" id="KW-0560">Oxidoreductase</keyword>
<dbReference type="RefSeq" id="WP_066770914.1">
    <property type="nucleotide sequence ID" value="NZ_BMIP01000009.1"/>
</dbReference>
<dbReference type="SMART" id="SM00822">
    <property type="entry name" value="PKS_KR"/>
    <property type="match status" value="1"/>
</dbReference>
<dbReference type="Pfam" id="PF13561">
    <property type="entry name" value="adh_short_C2"/>
    <property type="match status" value="1"/>
</dbReference>
<dbReference type="Gene3D" id="3.40.50.720">
    <property type="entry name" value="NAD(P)-binding Rossmann-like Domain"/>
    <property type="match status" value="1"/>
</dbReference>
<dbReference type="SUPFAM" id="SSF51735">
    <property type="entry name" value="NAD(P)-binding Rossmann-fold domains"/>
    <property type="match status" value="1"/>
</dbReference>
<dbReference type="PANTHER" id="PTHR43477:SF1">
    <property type="entry name" value="DIHYDROANTICAPSIN 7-DEHYDROGENASE"/>
    <property type="match status" value="1"/>
</dbReference>
<dbReference type="PRINTS" id="PR00081">
    <property type="entry name" value="GDHRDH"/>
</dbReference>
<dbReference type="InterPro" id="IPR057326">
    <property type="entry name" value="KR_dom"/>
</dbReference>
<evidence type="ECO:0000256" key="1">
    <source>
        <dbReference type="ARBA" id="ARBA00006484"/>
    </source>
</evidence>
<evidence type="ECO:0000259" key="3">
    <source>
        <dbReference type="SMART" id="SM00822"/>
    </source>
</evidence>
<reference evidence="4" key="1">
    <citation type="journal article" date="2014" name="Int. J. Syst. Evol. Microbiol.">
        <title>Complete genome sequence of Corynebacterium casei LMG S-19264T (=DSM 44701T), isolated from a smear-ripened cheese.</title>
        <authorList>
            <consortium name="US DOE Joint Genome Institute (JGI-PGF)"/>
            <person name="Walter F."/>
            <person name="Albersmeier A."/>
            <person name="Kalinowski J."/>
            <person name="Ruckert C."/>
        </authorList>
    </citation>
    <scope>NUCLEOTIDE SEQUENCE</scope>
    <source>
        <strain evidence="4">CGMCC 1.15360</strain>
    </source>
</reference>
<accession>A0A916Z7H4</accession>
<dbReference type="AlphaFoldDB" id="A0A916Z7H4"/>
<dbReference type="EMBL" id="BMIP01000009">
    <property type="protein sequence ID" value="GGD80002.1"/>
    <property type="molecule type" value="Genomic_DNA"/>
</dbReference>
<dbReference type="PRINTS" id="PR00080">
    <property type="entry name" value="SDRFAMILY"/>
</dbReference>
<feature type="domain" description="Ketoreductase" evidence="3">
    <location>
        <begin position="10"/>
        <end position="187"/>
    </location>
</feature>
<sequence length="245" mass="24874">MNETKRMAGRRVLITGAASGIGKASAQCLAGHGAALALLDRDGDALAQVAGELGAHAETLDLMDERAIVRAVAASGAAMGGIDAVVNVAGIGEVAPLGETTLESWNRVVAINLTAPFLVCREALPLLRASEDGAIVNISSGQGLLPSVPGMGSYCASKGGLVTWTKAMALELAPIRVNAICPGVVDTPLLPDGMREAARSATSPYALRRVGDADEIAQAVLYLASAQSSFVTGVALAVDGGRSYH</sequence>
<dbReference type="InterPro" id="IPR036291">
    <property type="entry name" value="NAD(P)-bd_dom_sf"/>
</dbReference>
<evidence type="ECO:0000313" key="5">
    <source>
        <dbReference type="Proteomes" id="UP000612349"/>
    </source>
</evidence>
<name>A0A916Z7H4_9SPHN</name>
<reference evidence="4" key="2">
    <citation type="submission" date="2020-09" db="EMBL/GenBank/DDBJ databases">
        <authorList>
            <person name="Sun Q."/>
            <person name="Zhou Y."/>
        </authorList>
    </citation>
    <scope>NUCLEOTIDE SEQUENCE</scope>
    <source>
        <strain evidence="4">CGMCC 1.15360</strain>
    </source>
</reference>
<dbReference type="FunFam" id="3.40.50.720:FF:000084">
    <property type="entry name" value="Short-chain dehydrogenase reductase"/>
    <property type="match status" value="1"/>
</dbReference>
<keyword evidence="5" id="KW-1185">Reference proteome</keyword>
<dbReference type="InterPro" id="IPR002347">
    <property type="entry name" value="SDR_fam"/>
</dbReference>
<dbReference type="InterPro" id="IPR051122">
    <property type="entry name" value="SDR_DHRS6-like"/>
</dbReference>
<dbReference type="GO" id="GO:0016491">
    <property type="term" value="F:oxidoreductase activity"/>
    <property type="evidence" value="ECO:0007669"/>
    <property type="project" value="UniProtKB-KW"/>
</dbReference>
<protein>
    <submittedName>
        <fullName evidence="4">3-oxoacyl-ACP reductase</fullName>
    </submittedName>
</protein>
<dbReference type="CDD" id="cd05233">
    <property type="entry name" value="SDR_c"/>
    <property type="match status" value="1"/>
</dbReference>
<gene>
    <name evidence="4" type="ORF">GCM10010990_32410</name>
</gene>
<comment type="similarity">
    <text evidence="1">Belongs to the short-chain dehydrogenases/reductases (SDR) family.</text>
</comment>
<dbReference type="OrthoDB" id="9793825at2"/>